<gene>
    <name evidence="1" type="ORF">KEH51_05810</name>
</gene>
<dbReference type="InterPro" id="IPR007554">
    <property type="entry name" value="Glycerophosphate_synth"/>
</dbReference>
<dbReference type="InterPro" id="IPR043149">
    <property type="entry name" value="TagF_N"/>
</dbReference>
<comment type="caution">
    <text evidence="1">The sequence shown here is derived from an EMBL/GenBank/DDBJ whole genome shotgun (WGS) entry which is preliminary data.</text>
</comment>
<dbReference type="GO" id="GO:0047355">
    <property type="term" value="F:CDP-glycerol glycerophosphotransferase activity"/>
    <property type="evidence" value="ECO:0007669"/>
    <property type="project" value="InterPro"/>
</dbReference>
<proteinExistence type="predicted"/>
<accession>A0A941FQI0</accession>
<organism evidence="1 2">
    <name type="scientific">Peribacillus frigoritolerans</name>
    <dbReference type="NCBI Taxonomy" id="450367"/>
    <lineage>
        <taxon>Bacteria</taxon>
        <taxon>Bacillati</taxon>
        <taxon>Bacillota</taxon>
        <taxon>Bacilli</taxon>
        <taxon>Bacillales</taxon>
        <taxon>Bacillaceae</taxon>
        <taxon>Peribacillus</taxon>
    </lineage>
</organism>
<dbReference type="Gene3D" id="3.40.50.11820">
    <property type="match status" value="1"/>
</dbReference>
<evidence type="ECO:0000313" key="1">
    <source>
        <dbReference type="EMBL" id="MBR8644322.1"/>
    </source>
</evidence>
<dbReference type="GO" id="GO:0016020">
    <property type="term" value="C:membrane"/>
    <property type="evidence" value="ECO:0007669"/>
    <property type="project" value="InterPro"/>
</dbReference>
<dbReference type="AlphaFoldDB" id="A0A941FQI0"/>
<dbReference type="Pfam" id="PF04464">
    <property type="entry name" value="Glyphos_transf"/>
    <property type="match status" value="1"/>
</dbReference>
<sequence length="77" mass="9153">MYNGNLPIKGKNTKLIKRLSPEYYYYLAKAGYWINNQNFPTYLSKRKETTYIQTWHGTPLKKMLFDIDNIQGRDEGT</sequence>
<dbReference type="Proteomes" id="UP000680045">
    <property type="component" value="Unassembled WGS sequence"/>
</dbReference>
<protein>
    <submittedName>
        <fullName evidence="1">CDP-glycerol glycerophosphotransferase family protein</fullName>
    </submittedName>
</protein>
<name>A0A941FQI0_9BACI</name>
<reference evidence="1" key="1">
    <citation type="submission" date="2021-04" db="EMBL/GenBank/DDBJ databases">
        <title>Whole genome sequencing of Enterococci isolates from hospitalized patients.</title>
        <authorList>
            <person name="Ogoti B.M."/>
            <person name="Onyambu F.G."/>
        </authorList>
    </citation>
    <scope>NUCLEOTIDE SEQUENCE</scope>
    <source>
        <strain evidence="1">242</strain>
    </source>
</reference>
<evidence type="ECO:0000313" key="2">
    <source>
        <dbReference type="Proteomes" id="UP000680045"/>
    </source>
</evidence>
<dbReference type="EMBL" id="JAGTPW010000007">
    <property type="protein sequence ID" value="MBR8644322.1"/>
    <property type="molecule type" value="Genomic_DNA"/>
</dbReference>